<comment type="caution">
    <text evidence="4">The sequence shown here is derived from an EMBL/GenBank/DDBJ whole genome shotgun (WGS) entry which is preliminary data.</text>
</comment>
<gene>
    <name evidence="4" type="ORF">ISALK_10360</name>
</gene>
<feature type="compositionally biased region" description="Acidic residues" evidence="1">
    <location>
        <begin position="49"/>
        <end position="70"/>
    </location>
</feature>
<proteinExistence type="predicted"/>
<keyword evidence="2" id="KW-0472">Membrane</keyword>
<dbReference type="InterPro" id="IPR014044">
    <property type="entry name" value="CAP_dom"/>
</dbReference>
<sequence length="351" mass="39427">MQTESRKSAGGKKSPGGFIIKLLLTLLLVIFISGNFTGCFWIVEAPVEEDPENQESPEGFEEEDPGDESLEPPGESTGENPGGETPRETVEITSPVETGRSRENEELKIPEEPVEVTPVDENFPSEADVLKEETLTSEAVIRYFEDKYGHYGGRFMIQVSVGPDTFEEDGILHHQREAFYTLTRKEDDRVIGKEVFRQVHRKVSLNPSVMDTLDGEYSRVVESNTVLREIEERVIGKLNDARSEQGLGALSTASDLTRLARIKSSDMGLYNYFNHDSPTYGSPFEMASALGVSLRSENIQWATWELTAEEVHTNFMNSPGHRDNRMTEGFREVGIGVIKLENGYYVTELFR</sequence>
<dbReference type="AlphaFoldDB" id="A0AA44BEF2"/>
<keyword evidence="5" id="KW-1185">Reference proteome</keyword>
<evidence type="ECO:0000256" key="1">
    <source>
        <dbReference type="SAM" id="MobiDB-lite"/>
    </source>
</evidence>
<evidence type="ECO:0000256" key="2">
    <source>
        <dbReference type="SAM" id="Phobius"/>
    </source>
</evidence>
<dbReference type="SUPFAM" id="SSF55797">
    <property type="entry name" value="PR-1-like"/>
    <property type="match status" value="1"/>
</dbReference>
<dbReference type="Proteomes" id="UP000449710">
    <property type="component" value="Unassembled WGS sequence"/>
</dbReference>
<dbReference type="PANTHER" id="PTHR31157">
    <property type="entry name" value="SCP DOMAIN-CONTAINING PROTEIN"/>
    <property type="match status" value="1"/>
</dbReference>
<dbReference type="Gene3D" id="3.40.33.10">
    <property type="entry name" value="CAP"/>
    <property type="match status" value="1"/>
</dbReference>
<reference evidence="4 5" key="1">
    <citation type="submission" date="2019-04" db="EMBL/GenBank/DDBJ databases">
        <title>Isachenkonia alkalipeptolytica gen. nov. sp. nov. a new anaerobic, alkiliphilic organothrophic bacterium capable to reduce synthesized ferrihydrite isolated from a soda lake.</title>
        <authorList>
            <person name="Toshchakov S.V."/>
            <person name="Zavarzina D.G."/>
            <person name="Zhilina T.N."/>
            <person name="Kostrikina N.A."/>
            <person name="Kublanov I.V."/>
        </authorList>
    </citation>
    <scope>NUCLEOTIDE SEQUENCE [LARGE SCALE GENOMIC DNA]</scope>
    <source>
        <strain evidence="4 5">Z-1701</strain>
    </source>
</reference>
<dbReference type="EMBL" id="SUMG01000013">
    <property type="protein sequence ID" value="NBG88903.1"/>
    <property type="molecule type" value="Genomic_DNA"/>
</dbReference>
<keyword evidence="2" id="KW-0812">Transmembrane</keyword>
<feature type="domain" description="SCP" evidence="3">
    <location>
        <begin position="237"/>
        <end position="347"/>
    </location>
</feature>
<feature type="transmembrane region" description="Helical" evidence="2">
    <location>
        <begin position="20"/>
        <end position="43"/>
    </location>
</feature>
<dbReference type="RefSeq" id="WP_160722016.1">
    <property type="nucleotide sequence ID" value="NZ_SUMG01000013.1"/>
</dbReference>
<dbReference type="InterPro" id="IPR035940">
    <property type="entry name" value="CAP_sf"/>
</dbReference>
<evidence type="ECO:0000313" key="4">
    <source>
        <dbReference type="EMBL" id="NBG88903.1"/>
    </source>
</evidence>
<organism evidence="4 5">
    <name type="scientific">Isachenkonia alkalipeptolytica</name>
    <dbReference type="NCBI Taxonomy" id="2565777"/>
    <lineage>
        <taxon>Bacteria</taxon>
        <taxon>Bacillati</taxon>
        <taxon>Bacillota</taxon>
        <taxon>Clostridia</taxon>
        <taxon>Eubacteriales</taxon>
        <taxon>Clostridiaceae</taxon>
        <taxon>Isachenkonia</taxon>
    </lineage>
</organism>
<accession>A0AA44BEF2</accession>
<dbReference type="CDD" id="cd05379">
    <property type="entry name" value="CAP_bacterial"/>
    <property type="match status" value="1"/>
</dbReference>
<protein>
    <recommendedName>
        <fullName evidence="3">SCP domain-containing protein</fullName>
    </recommendedName>
</protein>
<dbReference type="Pfam" id="PF00188">
    <property type="entry name" value="CAP"/>
    <property type="match status" value="1"/>
</dbReference>
<feature type="compositionally biased region" description="Basic and acidic residues" evidence="1">
    <location>
        <begin position="99"/>
        <end position="111"/>
    </location>
</feature>
<evidence type="ECO:0000313" key="5">
    <source>
        <dbReference type="Proteomes" id="UP000449710"/>
    </source>
</evidence>
<dbReference type="PANTHER" id="PTHR31157:SF1">
    <property type="entry name" value="SCP DOMAIN-CONTAINING PROTEIN"/>
    <property type="match status" value="1"/>
</dbReference>
<keyword evidence="2" id="KW-1133">Transmembrane helix</keyword>
<name>A0AA44BEF2_9CLOT</name>
<feature type="region of interest" description="Disordered" evidence="1">
    <location>
        <begin position="49"/>
        <end position="112"/>
    </location>
</feature>
<evidence type="ECO:0000259" key="3">
    <source>
        <dbReference type="Pfam" id="PF00188"/>
    </source>
</evidence>